<evidence type="ECO:0000256" key="8">
    <source>
        <dbReference type="SAM" id="MobiDB-lite"/>
    </source>
</evidence>
<evidence type="ECO:0000256" key="2">
    <source>
        <dbReference type="ARBA" id="ARBA00008108"/>
    </source>
</evidence>
<evidence type="ECO:0000256" key="4">
    <source>
        <dbReference type="ARBA" id="ARBA00022989"/>
    </source>
</evidence>
<evidence type="ECO:0000256" key="7">
    <source>
        <dbReference type="SAM" id="Coils"/>
    </source>
</evidence>
<keyword evidence="5 7" id="KW-0175">Coiled coil</keyword>
<protein>
    <submittedName>
        <fullName evidence="10">Transmembrane and coiled-coil domains protein 1</fullName>
    </submittedName>
</protein>
<evidence type="ECO:0000256" key="9">
    <source>
        <dbReference type="SAM" id="Phobius"/>
    </source>
</evidence>
<dbReference type="EMBL" id="CAJPWZ010002222">
    <property type="protein sequence ID" value="CAG2233955.1"/>
    <property type="molecule type" value="Genomic_DNA"/>
</dbReference>
<dbReference type="GO" id="GO:0016020">
    <property type="term" value="C:membrane"/>
    <property type="evidence" value="ECO:0007669"/>
    <property type="project" value="UniProtKB-SubCell"/>
</dbReference>
<name>A0A8S3TKD1_MYTED</name>
<comment type="subcellular location">
    <subcellularLocation>
        <location evidence="1">Membrane</location>
    </subcellularLocation>
</comment>
<gene>
    <name evidence="10" type="ORF">MEDL_46709</name>
</gene>
<feature type="coiled-coil region" evidence="7">
    <location>
        <begin position="462"/>
        <end position="507"/>
    </location>
</feature>
<dbReference type="Proteomes" id="UP000683360">
    <property type="component" value="Unassembled WGS sequence"/>
</dbReference>
<reference evidence="10" key="1">
    <citation type="submission" date="2021-03" db="EMBL/GenBank/DDBJ databases">
        <authorList>
            <person name="Bekaert M."/>
        </authorList>
    </citation>
    <scope>NUCLEOTIDE SEQUENCE</scope>
</reference>
<evidence type="ECO:0000256" key="5">
    <source>
        <dbReference type="ARBA" id="ARBA00023054"/>
    </source>
</evidence>
<keyword evidence="6 9" id="KW-0472">Membrane</keyword>
<feature type="transmembrane region" description="Helical" evidence="9">
    <location>
        <begin position="560"/>
        <end position="583"/>
    </location>
</feature>
<feature type="compositionally biased region" description="Polar residues" evidence="8">
    <location>
        <begin position="131"/>
        <end position="150"/>
    </location>
</feature>
<feature type="region of interest" description="Disordered" evidence="8">
    <location>
        <begin position="392"/>
        <end position="413"/>
    </location>
</feature>
<evidence type="ECO:0000256" key="3">
    <source>
        <dbReference type="ARBA" id="ARBA00022692"/>
    </source>
</evidence>
<organism evidence="10 11">
    <name type="scientific">Mytilus edulis</name>
    <name type="common">Blue mussel</name>
    <dbReference type="NCBI Taxonomy" id="6550"/>
    <lineage>
        <taxon>Eukaryota</taxon>
        <taxon>Metazoa</taxon>
        <taxon>Spiralia</taxon>
        <taxon>Lophotrochozoa</taxon>
        <taxon>Mollusca</taxon>
        <taxon>Bivalvia</taxon>
        <taxon>Autobranchia</taxon>
        <taxon>Pteriomorphia</taxon>
        <taxon>Mytilida</taxon>
        <taxon>Mytiloidea</taxon>
        <taxon>Mytilidae</taxon>
        <taxon>Mytilinae</taxon>
        <taxon>Mytilus</taxon>
    </lineage>
</organism>
<sequence>MLGTVMRIEKEPYMENQDLILGTDHNQNLNRSQSLKVRSRSSPHHHNRLGLTVDIPNNVDIQNNNSNVATSPNVSKPTSPLRFVGQLLHLGNRPQNNMKKSDAGKIPALKALTKKSTTPKSPNLAKKRQTSPDNVGTTPKTNLTTLSVTAPSDEMVHRSTEDLESEEVSSRDNGSSGEGALDEIDGQTECSISDVERTKHAKENLQTKINKTMENIKGEQAVKEEHVNEYLRLASNADKQQLQRIKTIFEKKNQKSTQTISALTKKVENYHKRMNDLDTYGFTGHKQARERLRDLGQGFKGVGANIVDGITGFSGGVVGNIKGAKDHIKAKPSQLAHMIKNKFGSADNISQLKTSIEDTSIPEGEIKNQTSTLPARYEYNFKFSDDDNSSVTSGSVGLYHNSPQSASQHTSQQLPVIQQSINLEPIIQELQKSHEANKIIQESVQQLSDEFETYKITAQSDIAMLKTLLEEERYRVERLEVQINDMTELQQHEIQNLRQDITGMEEKTEYRLDERTSDIHDMLENCTTRITKMELQQQQQQIISMEMVENVTFRTLLTKLLNVVLAILAVILVFVSTVANCLAPFIANRTRVLSTTVLIVSIVMMFRNWDGISSLIGSIFNFLSSLFPQR</sequence>
<evidence type="ECO:0000313" key="11">
    <source>
        <dbReference type="Proteomes" id="UP000683360"/>
    </source>
</evidence>
<comment type="caution">
    <text evidence="10">The sequence shown here is derived from an EMBL/GenBank/DDBJ whole genome shotgun (WGS) entry which is preliminary data.</text>
</comment>
<dbReference type="PANTHER" id="PTHR17613">
    <property type="entry name" value="CEREBRAL PROTEIN-11-RELATED"/>
    <property type="match status" value="1"/>
</dbReference>
<keyword evidence="11" id="KW-1185">Reference proteome</keyword>
<dbReference type="Pfam" id="PF10267">
    <property type="entry name" value="Tmemb_cc2"/>
    <property type="match status" value="1"/>
</dbReference>
<evidence type="ECO:0000313" key="10">
    <source>
        <dbReference type="EMBL" id="CAG2233955.1"/>
    </source>
</evidence>
<evidence type="ECO:0000256" key="1">
    <source>
        <dbReference type="ARBA" id="ARBA00004370"/>
    </source>
</evidence>
<dbReference type="AlphaFoldDB" id="A0A8S3TKD1"/>
<dbReference type="InterPro" id="IPR019394">
    <property type="entry name" value="TEX28/TMCC"/>
</dbReference>
<comment type="similarity">
    <text evidence="2">Belongs to the TEX28 family.</text>
</comment>
<feature type="region of interest" description="Disordered" evidence="8">
    <location>
        <begin position="110"/>
        <end position="199"/>
    </location>
</feature>
<proteinExistence type="inferred from homology"/>
<dbReference type="OrthoDB" id="1323at2759"/>
<evidence type="ECO:0000256" key="6">
    <source>
        <dbReference type="ARBA" id="ARBA00023136"/>
    </source>
</evidence>
<dbReference type="GO" id="GO:0012505">
    <property type="term" value="C:endomembrane system"/>
    <property type="evidence" value="ECO:0007669"/>
    <property type="project" value="TreeGrafter"/>
</dbReference>
<keyword evidence="4 9" id="KW-1133">Transmembrane helix</keyword>
<keyword evidence="3 9" id="KW-0812">Transmembrane</keyword>
<dbReference type="PANTHER" id="PTHR17613:SF14">
    <property type="entry name" value="DEMENTIN, ISOFORM H"/>
    <property type="match status" value="1"/>
</dbReference>
<accession>A0A8S3TKD1</accession>